<name>A0ABQ8X192_9EUKA</name>
<dbReference type="Proteomes" id="UP001150062">
    <property type="component" value="Unassembled WGS sequence"/>
</dbReference>
<reference evidence="2" key="1">
    <citation type="submission" date="2022-08" db="EMBL/GenBank/DDBJ databases">
        <title>Novel sulfate-reducing endosymbionts in the free-living metamonad Anaeramoeba.</title>
        <authorList>
            <person name="Jerlstrom-Hultqvist J."/>
            <person name="Cepicka I."/>
            <person name="Gallot-Lavallee L."/>
            <person name="Salas-Leiva D."/>
            <person name="Curtis B.A."/>
            <person name="Zahonova K."/>
            <person name="Pipaliya S."/>
            <person name="Dacks J."/>
            <person name="Roger A.J."/>
        </authorList>
    </citation>
    <scope>NUCLEOTIDE SEQUENCE</scope>
    <source>
        <strain evidence="2">Schooner1</strain>
    </source>
</reference>
<dbReference type="EMBL" id="JAOAOG010000346">
    <property type="protein sequence ID" value="KAJ6226155.1"/>
    <property type="molecule type" value="Genomic_DNA"/>
</dbReference>
<protein>
    <submittedName>
        <fullName evidence="2">Retinitis pigmentosa gtpase regulator a-related</fullName>
    </submittedName>
</protein>
<sequence length="473" mass="56126">MSKKKQLTIDELLKKTKTPTLIQILDAKDYRKRCILESRALFDRLEQDSFVQELGIILTTNAPAIKNHMKEMENFINFGIIRIHHAATQKQNLKKFFKKEIINQPKNVQNLWIKFIKLQLDKYPSKTFDSIKILEKKFEKLIGHLDSKCIYEFLIYFISCDDDYGLQKSIHEFLYRQRIVEKLIQTMKKNNTKSQNKNYHFDGDFIHCIDLILLIIEREKKQKASILLKSLQKKIGIFLDFYPNLSSNNKLTLLKMIISLTDSFQKKSKSTSKSIQKILNEYFRPLVLEFQKKKKKSKEKKRKNKNEKVEKKDKDNDNETTSEKDTDNENQNKKEKEAGGEEEEEEESNLRNEKEIEIVTEEKLLETDPNNDIYECFFSLNDCSIIQNCYLKLFKSVDSSTLTKYFLSHYKKYKSNLKETDEQQSFVNIYINEINSIIRKGGQRIISKEIENIKNDLNLIAFRENLKKRGDYF</sequence>
<feature type="region of interest" description="Disordered" evidence="1">
    <location>
        <begin position="294"/>
        <end position="353"/>
    </location>
</feature>
<evidence type="ECO:0000313" key="2">
    <source>
        <dbReference type="EMBL" id="KAJ6226155.1"/>
    </source>
</evidence>
<feature type="compositionally biased region" description="Basic residues" evidence="1">
    <location>
        <begin position="294"/>
        <end position="305"/>
    </location>
</feature>
<accession>A0ABQ8X192</accession>
<evidence type="ECO:0000256" key="1">
    <source>
        <dbReference type="SAM" id="MobiDB-lite"/>
    </source>
</evidence>
<gene>
    <name evidence="2" type="ORF">M0813_01124</name>
</gene>
<feature type="compositionally biased region" description="Basic and acidic residues" evidence="1">
    <location>
        <begin position="306"/>
        <end position="339"/>
    </location>
</feature>
<organism evidence="2 3">
    <name type="scientific">Anaeramoeba flamelloides</name>
    <dbReference type="NCBI Taxonomy" id="1746091"/>
    <lineage>
        <taxon>Eukaryota</taxon>
        <taxon>Metamonada</taxon>
        <taxon>Anaeramoebidae</taxon>
        <taxon>Anaeramoeba</taxon>
    </lineage>
</organism>
<keyword evidence="3" id="KW-1185">Reference proteome</keyword>
<proteinExistence type="predicted"/>
<evidence type="ECO:0000313" key="3">
    <source>
        <dbReference type="Proteomes" id="UP001150062"/>
    </source>
</evidence>
<comment type="caution">
    <text evidence="2">The sequence shown here is derived from an EMBL/GenBank/DDBJ whole genome shotgun (WGS) entry which is preliminary data.</text>
</comment>